<dbReference type="Pfam" id="PF18541">
    <property type="entry name" value="RuvC_III"/>
    <property type="match status" value="1"/>
</dbReference>
<dbReference type="InterPro" id="IPR040619">
    <property type="entry name" value="Cas9_alpha-helical_lobe"/>
</dbReference>
<feature type="domain" description="RuvC endonuclease subdomain 3" evidence="3">
    <location>
        <begin position="668"/>
        <end position="794"/>
    </location>
</feature>
<evidence type="ECO:0000259" key="2">
    <source>
        <dbReference type="Pfam" id="PF18470"/>
    </source>
</evidence>
<dbReference type="InterPro" id="IPR036397">
    <property type="entry name" value="RNaseH_sf"/>
</dbReference>
<evidence type="ECO:0000259" key="3">
    <source>
        <dbReference type="Pfam" id="PF18541"/>
    </source>
</evidence>
<dbReference type="GO" id="GO:0003676">
    <property type="term" value="F:nucleic acid binding"/>
    <property type="evidence" value="ECO:0007669"/>
    <property type="project" value="InterPro"/>
</dbReference>
<organism evidence="4">
    <name type="scientific">uncultured bacterium UPO47</name>
    <dbReference type="NCBI Taxonomy" id="1776972"/>
    <lineage>
        <taxon>Bacteria</taxon>
        <taxon>environmental samples</taxon>
    </lineage>
</organism>
<dbReference type="GO" id="GO:0004519">
    <property type="term" value="F:endonuclease activity"/>
    <property type="evidence" value="ECO:0007669"/>
    <property type="project" value="InterPro"/>
</dbReference>
<dbReference type="InterPro" id="IPR003615">
    <property type="entry name" value="HNH_nuc"/>
</dbReference>
<evidence type="ECO:0000259" key="1">
    <source>
        <dbReference type="Pfam" id="PF13395"/>
    </source>
</evidence>
<dbReference type="InterPro" id="IPR041383">
    <property type="entry name" value="RuvC_III"/>
</dbReference>
<feature type="domain" description="HNH nuclease" evidence="1">
    <location>
        <begin position="553"/>
        <end position="608"/>
    </location>
</feature>
<dbReference type="Pfam" id="PF18470">
    <property type="entry name" value="Cas9_a"/>
    <property type="match status" value="1"/>
</dbReference>
<accession>A0A126SY73</accession>
<dbReference type="Gene3D" id="1.10.30.50">
    <property type="match status" value="1"/>
</dbReference>
<dbReference type="NCBIfam" id="TIGR01865">
    <property type="entry name" value="cas_Csn1"/>
    <property type="match status" value="2"/>
</dbReference>
<dbReference type="Pfam" id="PF13395">
    <property type="entry name" value="HNH_4"/>
    <property type="match status" value="1"/>
</dbReference>
<feature type="domain" description="Cas9 alpha-helical lobe" evidence="2">
    <location>
        <begin position="219"/>
        <end position="440"/>
    </location>
</feature>
<name>A0A126SY73_9BACT</name>
<evidence type="ECO:0000313" key="4">
    <source>
        <dbReference type="EMBL" id="AMK59254.1"/>
    </source>
</evidence>
<dbReference type="AlphaFoldDB" id="A0A126SY73"/>
<dbReference type="Gene3D" id="3.30.420.10">
    <property type="entry name" value="Ribonuclease H-like superfamily/Ribonuclease H"/>
    <property type="match status" value="1"/>
</dbReference>
<protein>
    <submittedName>
        <fullName evidence="4">CRISPR-associated protein, Csn1 family</fullName>
    </submittedName>
</protein>
<reference evidence="4" key="1">
    <citation type="journal article" date="2016" name="Appl. Environ. Microbiol.">
        <title>Functional Metagenomics of a Biostimulated Petroleum-Contaminated Soil Reveals an Extraordinary Diversity of Extradiol Dioxygenases.</title>
        <authorList>
            <person name="Terron-Gonzalez L."/>
            <person name="Martin-Cabello G."/>
            <person name="Ferrer M."/>
            <person name="Santero E."/>
        </authorList>
    </citation>
    <scope>NUCLEOTIDE SEQUENCE</scope>
</reference>
<dbReference type="InterPro" id="IPR028629">
    <property type="entry name" value="Cas9"/>
</dbReference>
<dbReference type="EMBL" id="KU144975">
    <property type="protein sequence ID" value="AMK59254.1"/>
    <property type="molecule type" value="Genomic_DNA"/>
</dbReference>
<proteinExistence type="predicted"/>
<sequence length="1068" mass="118750">MVAYELDAEDVPVGVPYHAVRIFREPLENAKSGGVGQPLNTARRERRSARRQLWRRKARLAHVLHLWRNAGLPVETTTAGHGVVALRAKAASAPIPLPLLPAVLLKLAKRRGYAGSFRVRGEREDAGQVQPGIERLHAEMQASGCATLGAYLHHRHQSGLTLKLKQAGLYADRALVQQEFDQIWRTQLAHAPELATQVADKPLRDALAEVLLGQRPLRSPRAMVGRCALEPNLPRAPAAQPAVQAFRIEKTLADLRWGGVRSGSPLTPQQRGVIRELLHSQKEVTFSALHKRLAAAGYPGPVGVRLNLERGGREALSGDSTRATLRTLKLLDKWDALSEVTQERVINFLAELGSPETVDQPGWETRVRGASDRPNRPRPVTLDPLMVAFINSMVATGRFGRLGAMGFASGRAAYSLKALKRLTACMRDEGCDEAGAVLRCYPTGSLPRRLATEAVPPPPETGSIVVDVALRQVHREVRRAIETLGGPPRQVIVELARDMALGIEKRNELTWRMRQNERARRKAMDELRAHGVDPTPPKIRRYLLWQEQGKGSCPYCDRTIGFADAMSGDATNFEHIRPQSLTQVRRRRADLVLAHAACNHAKGNRTPWQAFNTEPDRWRIVEARAEQFKERARNKELDPQSRANLRHKAKLLVERDFEPEVLDQAAIDEFADRQLHATSWIAKAVRQWLEGLCPDTYAARGELTANLRRAWGLETVIPQVRFDEGLSVPDELGQSISRDDFDRYRPFWEGHRAPGEERYPDKRADHRHHLIDALVIGLCTRSVYQRMAENRKAQMESGQRGFSLTIPPPLDNLRDLAVALVRNCNLSHKTDRWPGGALFKDTAYGVLERIETSTGTVDRTLAVRKKLSDLAPAKASADAVRKALKGIASEEVRGLVEAAFETRLLAGRSPQAALAEPVWYPAYGTHICRVRVLAGDAGLATAIHHGVDKRHVKHLIPEGYAYMEVGPGTAGRPFVCLVPQAEALRSGRQLPQGFIRFCKGDTVVDQRDGLRFVIRQIKTEGGGALCMVHHVETRGYDDLKGIGGIRKVSGKALLNLRPWRESWPNTAS</sequence>